<sequence>MCSSSVLHGKAFHAAWPSSDQKSMGLRRQELSESIARRS</sequence>
<dbReference type="AlphaFoldDB" id="A0A0A9D059"/>
<evidence type="ECO:0000313" key="2">
    <source>
        <dbReference type="EMBL" id="JAD81216.1"/>
    </source>
</evidence>
<protein>
    <submittedName>
        <fullName evidence="2">Uncharacterized protein</fullName>
    </submittedName>
</protein>
<reference evidence="2" key="2">
    <citation type="journal article" date="2015" name="Data Brief">
        <title>Shoot transcriptome of the giant reed, Arundo donax.</title>
        <authorList>
            <person name="Barrero R.A."/>
            <person name="Guerrero F.D."/>
            <person name="Moolhuijzen P."/>
            <person name="Goolsby J.A."/>
            <person name="Tidwell J."/>
            <person name="Bellgard S.E."/>
            <person name="Bellgard M.I."/>
        </authorList>
    </citation>
    <scope>NUCLEOTIDE SEQUENCE</scope>
    <source>
        <tissue evidence="2">Shoot tissue taken approximately 20 cm above the soil surface</tissue>
    </source>
</reference>
<evidence type="ECO:0000256" key="1">
    <source>
        <dbReference type="SAM" id="MobiDB-lite"/>
    </source>
</evidence>
<reference evidence="2" key="1">
    <citation type="submission" date="2014-09" db="EMBL/GenBank/DDBJ databases">
        <authorList>
            <person name="Magalhaes I.L.F."/>
            <person name="Oliveira U."/>
            <person name="Santos F.R."/>
            <person name="Vidigal T.H.D.A."/>
            <person name="Brescovit A.D."/>
            <person name="Santos A.J."/>
        </authorList>
    </citation>
    <scope>NUCLEOTIDE SEQUENCE</scope>
    <source>
        <tissue evidence="2">Shoot tissue taken approximately 20 cm above the soil surface</tissue>
    </source>
</reference>
<feature type="region of interest" description="Disordered" evidence="1">
    <location>
        <begin position="18"/>
        <end position="39"/>
    </location>
</feature>
<organism evidence="2">
    <name type="scientific">Arundo donax</name>
    <name type="common">Giant reed</name>
    <name type="synonym">Donax arundinaceus</name>
    <dbReference type="NCBI Taxonomy" id="35708"/>
    <lineage>
        <taxon>Eukaryota</taxon>
        <taxon>Viridiplantae</taxon>
        <taxon>Streptophyta</taxon>
        <taxon>Embryophyta</taxon>
        <taxon>Tracheophyta</taxon>
        <taxon>Spermatophyta</taxon>
        <taxon>Magnoliopsida</taxon>
        <taxon>Liliopsida</taxon>
        <taxon>Poales</taxon>
        <taxon>Poaceae</taxon>
        <taxon>PACMAD clade</taxon>
        <taxon>Arundinoideae</taxon>
        <taxon>Arundineae</taxon>
        <taxon>Arundo</taxon>
    </lineage>
</organism>
<name>A0A0A9D059_ARUDO</name>
<accession>A0A0A9D059</accession>
<proteinExistence type="predicted"/>
<dbReference type="EMBL" id="GBRH01216679">
    <property type="protein sequence ID" value="JAD81216.1"/>
    <property type="molecule type" value="Transcribed_RNA"/>
</dbReference>